<feature type="transmembrane region" description="Helical" evidence="2">
    <location>
        <begin position="538"/>
        <end position="559"/>
    </location>
</feature>
<evidence type="ECO:0000256" key="2">
    <source>
        <dbReference type="SAM" id="Phobius"/>
    </source>
</evidence>
<protein>
    <recommendedName>
        <fullName evidence="5">Phage tail tape measure protein</fullName>
    </recommendedName>
</protein>
<evidence type="ECO:0008006" key="5">
    <source>
        <dbReference type="Google" id="ProtNLM"/>
    </source>
</evidence>
<evidence type="ECO:0000313" key="4">
    <source>
        <dbReference type="Proteomes" id="UP000295706"/>
    </source>
</evidence>
<comment type="caution">
    <text evidence="3">The sequence shown here is derived from an EMBL/GenBank/DDBJ whole genome shotgun (WGS) entry which is preliminary data.</text>
</comment>
<keyword evidence="2" id="KW-0812">Transmembrane</keyword>
<keyword evidence="4" id="KW-1185">Reference proteome</keyword>
<dbReference type="OrthoDB" id="840436at2"/>
<evidence type="ECO:0000256" key="1">
    <source>
        <dbReference type="SAM" id="Coils"/>
    </source>
</evidence>
<keyword evidence="2" id="KW-0472">Membrane</keyword>
<keyword evidence="2" id="KW-1133">Transmembrane helix</keyword>
<feature type="coiled-coil region" evidence="1">
    <location>
        <begin position="734"/>
        <end position="785"/>
    </location>
</feature>
<sequence>MNLEEVARLRLEILGDEAQKTVQNLESGLKDVNSELRLMELNGEKGSEAWKELKKVQADVKDEIKDLTKALDINDASWRELSSLSKQLGRDLANLKIGSEEWVDKLKEIAQVEDRMKDVRTEMRKIKDEGEDQKGFWDTFKGTFFGAFAADILMQAGQAIWDFGKKAIQTAAEYSDSFADIQKTTGQTNAEVRELNQQLQGINTRTAQLDLLNIAQVGGQIGIAKEEMFGFVDAIDKAVVALGDEFSGGAEQVAKEMGVLANLFKETKDLEAGEAILRIGSAVNELGAAGLATGPYLSDFTARLGALGDLAPKVTESLAFGSIFEELGLTSEIAASGLTKVLTVGATESEKFARGMNLAKSEVENLINTNPNEFILKLAESFEGLSTTEVAAKMKDLGLNSQEAIKVMGVLAENTDLVREKQELSSKAFQEATSLTDEFNIKNDTLAAKLDKADKAIEEISFGLGDGLSPIVGRIVDGFMGFLTVMEDVILGTIPILDVFVSLGEVLFSTVGSIFQTVGAFLGLKSEGMSTISVMEGLAIVFKLIGTVLGGGLAIIQAVMDGLRGLASMDFTDLTTNLEANFKRIGSMWETSQKDIEKSSEKTQTTITKNSTKAETDITKGVIKEVDTRAAYSSNASKKTADDRVKANEDALKNIAKLEVTAIADDLKRNIANENAKYAEEKKRIEKSKADAGLKAKWLEALEKEHTAKIEKINGDFRTKKEKADQQTAQKIDAMEAKYQADDLKRKIASIEASAKKDLEEAQKLVKDKDQLAKLEVAINTKKEQDIAATRDKFRKETEVKEKAARDLKLKEEKSLFDSEFKAFQAKTEAQLANTQEGSNAQLQVKINSLTQEYEYRKRKLLMEAADEKARLAESIKDSDARAAAIKNIDDRLTSQLKTNDANLQAEKTRLLAEQHQNRLTNTTQFFTALEGLAKGDFNSFTNFLLQKVSNEQAANQTRLRDFATKGAETLEIAGQVVQGMQQLNQAFLESQLRKIEREKNSQLASWEEQYKSGKISKIEYQVGVDRINAQAAEKERAEKLKAWKRDQAMQIGMAIINAAAAALKSLATMGWPLGLIGVAASAVTAGIQIAMIKKQQPPSFAEGGTLPGKKYVRNAGVPEGPGHGSSYGKSGIALIRRDTQQEVGEMEGDEPIMILSRNTYKNNRGTIDKLLHSSLHRNGAPIFARDGAWLGEAPIEPLSYGQSYLFGSKKKKKAYDAQMQAQYDADQAAKNGTTASGYEDYAYEEYNYDDGGAGGDYGDYGDYGGSADYGDASATNATTSAQIRESQLMMENIAKNTAQTVGAIKELAGKIDQSNSLLNDIRNKPTGPSLHEIQGAVASATANSAKSDL</sequence>
<accession>A0A4R4K9X1</accession>
<organism evidence="3 4">
    <name type="scientific">Arundinibacter roseus</name>
    <dbReference type="NCBI Taxonomy" id="2070510"/>
    <lineage>
        <taxon>Bacteria</taxon>
        <taxon>Pseudomonadati</taxon>
        <taxon>Bacteroidota</taxon>
        <taxon>Cytophagia</taxon>
        <taxon>Cytophagales</taxon>
        <taxon>Spirosomataceae</taxon>
        <taxon>Arundinibacter</taxon>
    </lineage>
</organism>
<feature type="coiled-coil region" evidence="1">
    <location>
        <begin position="664"/>
        <end position="691"/>
    </location>
</feature>
<dbReference type="EMBL" id="SMJU01000010">
    <property type="protein sequence ID" value="TDB63316.1"/>
    <property type="molecule type" value="Genomic_DNA"/>
</dbReference>
<gene>
    <name evidence="3" type="ORF">EZE20_16210</name>
</gene>
<name>A0A4R4K9X1_9BACT</name>
<proteinExistence type="predicted"/>
<reference evidence="3 4" key="1">
    <citation type="submission" date="2019-02" db="EMBL/GenBank/DDBJ databases">
        <title>Arundinibacter roseus gen. nov., sp. nov., a new member of the family Cytophagaceae.</title>
        <authorList>
            <person name="Szuroczki S."/>
            <person name="Khayer B."/>
            <person name="Sproer C."/>
            <person name="Toumi M."/>
            <person name="Szabo A."/>
            <person name="Felfoldi T."/>
            <person name="Schumann P."/>
            <person name="Toth E."/>
        </authorList>
    </citation>
    <scope>NUCLEOTIDE SEQUENCE [LARGE SCALE GENOMIC DNA]</scope>
    <source>
        <strain evidence="3 4">DMA-k-7a</strain>
    </source>
</reference>
<dbReference type="RefSeq" id="WP_132119564.1">
    <property type="nucleotide sequence ID" value="NZ_SMJU01000010.1"/>
</dbReference>
<feature type="coiled-coil region" evidence="1">
    <location>
        <begin position="15"/>
        <end position="42"/>
    </location>
</feature>
<evidence type="ECO:0000313" key="3">
    <source>
        <dbReference type="EMBL" id="TDB63316.1"/>
    </source>
</evidence>
<keyword evidence="1" id="KW-0175">Coiled coil</keyword>
<dbReference type="Proteomes" id="UP000295706">
    <property type="component" value="Unassembled WGS sequence"/>
</dbReference>